<dbReference type="EMBL" id="CM045772">
    <property type="protein sequence ID" value="KAI7985702.1"/>
    <property type="molecule type" value="Genomic_DNA"/>
</dbReference>
<proteinExistence type="predicted"/>
<sequence>MGIGMATRKIGGGFCKYQNGQRLNRATLAGYWKATGNPDEMVDNYNGKRDGSNREPGGRVIIKQGFCLAPDKHNKIVHHSLSAIVVAYAMFTGEGQLYTFMVLISEITTPEINTRWYLDTAGLKRLQEFCCSLTCFVMCTCTMISSGDPPPVIAGIAVVVATEAIDRDLSEKRAVIEQCVHAFDPEIARST</sequence>
<dbReference type="Proteomes" id="UP001060215">
    <property type="component" value="Chromosome 15"/>
</dbReference>
<reference evidence="1 2" key="1">
    <citation type="journal article" date="2022" name="Plant J.">
        <title>Chromosome-level genome of Camellia lanceoleosa provides a valuable resource for understanding genome evolution and self-incompatibility.</title>
        <authorList>
            <person name="Gong W."/>
            <person name="Xiao S."/>
            <person name="Wang L."/>
            <person name="Liao Z."/>
            <person name="Chang Y."/>
            <person name="Mo W."/>
            <person name="Hu G."/>
            <person name="Li W."/>
            <person name="Zhao G."/>
            <person name="Zhu H."/>
            <person name="Hu X."/>
            <person name="Ji K."/>
            <person name="Xiang X."/>
            <person name="Song Q."/>
            <person name="Yuan D."/>
            <person name="Jin S."/>
            <person name="Zhang L."/>
        </authorList>
    </citation>
    <scope>NUCLEOTIDE SEQUENCE [LARGE SCALE GENOMIC DNA]</scope>
    <source>
        <strain evidence="1">SQ_2022a</strain>
    </source>
</reference>
<accession>A0ACC0FBI3</accession>
<organism evidence="1 2">
    <name type="scientific">Camellia lanceoleosa</name>
    <dbReference type="NCBI Taxonomy" id="1840588"/>
    <lineage>
        <taxon>Eukaryota</taxon>
        <taxon>Viridiplantae</taxon>
        <taxon>Streptophyta</taxon>
        <taxon>Embryophyta</taxon>
        <taxon>Tracheophyta</taxon>
        <taxon>Spermatophyta</taxon>
        <taxon>Magnoliopsida</taxon>
        <taxon>eudicotyledons</taxon>
        <taxon>Gunneridae</taxon>
        <taxon>Pentapetalae</taxon>
        <taxon>asterids</taxon>
        <taxon>Ericales</taxon>
        <taxon>Theaceae</taxon>
        <taxon>Camellia</taxon>
    </lineage>
</organism>
<keyword evidence="2" id="KW-1185">Reference proteome</keyword>
<evidence type="ECO:0000313" key="2">
    <source>
        <dbReference type="Proteomes" id="UP001060215"/>
    </source>
</evidence>
<evidence type="ECO:0000313" key="1">
    <source>
        <dbReference type="EMBL" id="KAI7985702.1"/>
    </source>
</evidence>
<gene>
    <name evidence="1" type="ORF">LOK49_LG14G00802</name>
</gene>
<comment type="caution">
    <text evidence="1">The sequence shown here is derived from an EMBL/GenBank/DDBJ whole genome shotgun (WGS) entry which is preliminary data.</text>
</comment>
<name>A0ACC0FBI3_9ERIC</name>
<protein>
    <submittedName>
        <fullName evidence="1">Uncharacterized protein</fullName>
    </submittedName>
</protein>